<dbReference type="Proteomes" id="UP000235943">
    <property type="component" value="Unassembled WGS sequence"/>
</dbReference>
<evidence type="ECO:0000256" key="2">
    <source>
        <dbReference type="ARBA" id="ARBA00022630"/>
    </source>
</evidence>
<protein>
    <submittedName>
        <fullName evidence="7">N-methyl-L-tryptophan oxidase</fullName>
    </submittedName>
</protein>
<dbReference type="GO" id="GO:0008115">
    <property type="term" value="F:sarcosine oxidase activity"/>
    <property type="evidence" value="ECO:0007669"/>
    <property type="project" value="TreeGrafter"/>
</dbReference>
<keyword evidence="4" id="KW-0560">Oxidoreductase</keyword>
<name>A0A2N8TQE8_9ACTN</name>
<dbReference type="SUPFAM" id="SSF54373">
    <property type="entry name" value="FAD-linked reductases, C-terminal domain"/>
    <property type="match status" value="1"/>
</dbReference>
<dbReference type="InterPro" id="IPR036188">
    <property type="entry name" value="FAD/NAD-bd_sf"/>
</dbReference>
<comment type="caution">
    <text evidence="7">The sequence shown here is derived from an EMBL/GenBank/DDBJ whole genome shotgun (WGS) entry which is preliminary data.</text>
</comment>
<accession>A0A2N8TQE8</accession>
<dbReference type="InterPro" id="IPR006076">
    <property type="entry name" value="FAD-dep_OxRdtase"/>
</dbReference>
<evidence type="ECO:0000259" key="6">
    <source>
        <dbReference type="Pfam" id="PF01266"/>
    </source>
</evidence>
<evidence type="ECO:0000256" key="4">
    <source>
        <dbReference type="ARBA" id="ARBA00023002"/>
    </source>
</evidence>
<feature type="compositionally biased region" description="Basic and acidic residues" evidence="5">
    <location>
        <begin position="23"/>
        <end position="32"/>
    </location>
</feature>
<evidence type="ECO:0000313" key="7">
    <source>
        <dbReference type="EMBL" id="PNG21241.1"/>
    </source>
</evidence>
<evidence type="ECO:0000256" key="1">
    <source>
        <dbReference type="ARBA" id="ARBA00001974"/>
    </source>
</evidence>
<dbReference type="OrthoDB" id="9806452at2"/>
<dbReference type="InterPro" id="IPR045170">
    <property type="entry name" value="MTOX"/>
</dbReference>
<dbReference type="Gene3D" id="3.30.9.10">
    <property type="entry name" value="D-Amino Acid Oxidase, subunit A, domain 2"/>
    <property type="match status" value="1"/>
</dbReference>
<dbReference type="GO" id="GO:0050660">
    <property type="term" value="F:flavin adenine dinucleotide binding"/>
    <property type="evidence" value="ECO:0007669"/>
    <property type="project" value="InterPro"/>
</dbReference>
<keyword evidence="3" id="KW-0274">FAD</keyword>
<sequence length="431" mass="47117">MWHGLARGQSKAPFPGQCRRGHRPDAAVHPESESPQPGVQHPRPGRRKEPFVSAKKRVAVVGVGTMGSQAAWRLAARGAEVVGYDRFAPGHDRSAAGGETRIFRSAHFEDSRYVPLLQHADALWGTLQEETGRELRRLTGCLLMGPTGHQQMATVLQSIAEHGLDHEVLDAEALAKRFPQFRIEDGDAAVLDRRAGFIRPELTIQAAARRAEQLGARIHRYTTVREIVPVANGVEIRTDAGTEHFDTAVVTPGPWVNDLLPDLPWEVDIRRLISAWYVPVTDAWFGQERPAFIRTAPTHCYGLPSPDGVSVKLGLSRALHRPAGDPNRLDRTVQPEELEIFTDLIGRYMPDLNPDPTRLSVYMEGYTESSRPLVGPLPGGQGNEHIVLLAGFSGHGFKLSPAFGDIAADLALDGTSAQPIDFVTTVGRTAA</sequence>
<dbReference type="AlphaFoldDB" id="A0A2N8TQE8"/>
<dbReference type="NCBIfam" id="NF008425">
    <property type="entry name" value="PRK11259.1"/>
    <property type="match status" value="1"/>
</dbReference>
<dbReference type="Pfam" id="PF01266">
    <property type="entry name" value="DAO"/>
    <property type="match status" value="1"/>
</dbReference>
<comment type="cofactor">
    <cofactor evidence="1">
        <name>FAD</name>
        <dbReference type="ChEBI" id="CHEBI:57692"/>
    </cofactor>
</comment>
<reference evidence="7 8" key="1">
    <citation type="submission" date="2018-01" db="EMBL/GenBank/DDBJ databases">
        <title>Draft genome sequence of Streptomyces sp. 13K301.</title>
        <authorList>
            <person name="Sahin N."/>
            <person name="Saygin H."/>
            <person name="Ay H."/>
        </authorList>
    </citation>
    <scope>NUCLEOTIDE SEQUENCE [LARGE SCALE GENOMIC DNA]</scope>
    <source>
        <strain evidence="7 8">13K301</strain>
    </source>
</reference>
<feature type="region of interest" description="Disordered" evidence="5">
    <location>
        <begin position="1"/>
        <end position="52"/>
    </location>
</feature>
<keyword evidence="2" id="KW-0285">Flavoprotein</keyword>
<dbReference type="EMBL" id="POUC01000098">
    <property type="protein sequence ID" value="PNG21241.1"/>
    <property type="molecule type" value="Genomic_DNA"/>
</dbReference>
<dbReference type="SUPFAM" id="SSF51905">
    <property type="entry name" value="FAD/NAD(P)-binding domain"/>
    <property type="match status" value="1"/>
</dbReference>
<evidence type="ECO:0000313" key="8">
    <source>
        <dbReference type="Proteomes" id="UP000235943"/>
    </source>
</evidence>
<proteinExistence type="predicted"/>
<dbReference type="PANTHER" id="PTHR10961">
    <property type="entry name" value="PEROXISOMAL SARCOSINE OXIDASE"/>
    <property type="match status" value="1"/>
</dbReference>
<evidence type="ECO:0000256" key="5">
    <source>
        <dbReference type="SAM" id="MobiDB-lite"/>
    </source>
</evidence>
<dbReference type="PANTHER" id="PTHR10961:SF7">
    <property type="entry name" value="FAD DEPENDENT OXIDOREDUCTASE DOMAIN-CONTAINING PROTEIN"/>
    <property type="match status" value="1"/>
</dbReference>
<evidence type="ECO:0000256" key="3">
    <source>
        <dbReference type="ARBA" id="ARBA00022827"/>
    </source>
</evidence>
<dbReference type="Gene3D" id="3.50.50.60">
    <property type="entry name" value="FAD/NAD(P)-binding domain"/>
    <property type="match status" value="1"/>
</dbReference>
<organism evidence="7 8">
    <name type="scientific">Streptomyces cahuitamycinicus</name>
    <dbReference type="NCBI Taxonomy" id="2070367"/>
    <lineage>
        <taxon>Bacteria</taxon>
        <taxon>Bacillati</taxon>
        <taxon>Actinomycetota</taxon>
        <taxon>Actinomycetes</taxon>
        <taxon>Kitasatosporales</taxon>
        <taxon>Streptomycetaceae</taxon>
        <taxon>Streptomyces</taxon>
    </lineage>
</organism>
<feature type="domain" description="FAD dependent oxidoreductase" evidence="6">
    <location>
        <begin position="57"/>
        <end position="410"/>
    </location>
</feature>
<keyword evidence="8" id="KW-1185">Reference proteome</keyword>
<gene>
    <name evidence="7" type="ORF">C1J00_15970</name>
</gene>